<reference evidence="1" key="1">
    <citation type="journal article" date="2023" name="J. Hazard. Mater.">
        <title>Anaerobic biodegradation of pyrene and benzo[a]pyrene by a new sulfate-reducing Desulforamulus aquiferis strain DSA.</title>
        <authorList>
            <person name="Zhang Z."/>
            <person name="Sun J."/>
            <person name="Gong X."/>
            <person name="Wang C."/>
            <person name="Wang H."/>
        </authorList>
    </citation>
    <scope>NUCLEOTIDE SEQUENCE</scope>
    <source>
        <strain evidence="1">DSA</strain>
    </source>
</reference>
<name>A0AAW7ZBM2_9FIRM</name>
<keyword evidence="2" id="KW-1185">Reference proteome</keyword>
<dbReference type="EMBL" id="JARPTC010000007">
    <property type="protein sequence ID" value="MDO7786688.1"/>
    <property type="molecule type" value="Genomic_DNA"/>
</dbReference>
<organism evidence="1 2">
    <name type="scientific">Desulforamulus aquiferis</name>
    <dbReference type="NCBI Taxonomy" id="1397668"/>
    <lineage>
        <taxon>Bacteria</taxon>
        <taxon>Bacillati</taxon>
        <taxon>Bacillota</taxon>
        <taxon>Clostridia</taxon>
        <taxon>Eubacteriales</taxon>
        <taxon>Peptococcaceae</taxon>
        <taxon>Desulforamulus</taxon>
    </lineage>
</organism>
<reference evidence="1" key="2">
    <citation type="submission" date="2023-03" db="EMBL/GenBank/DDBJ databases">
        <authorList>
            <person name="Zhang Z."/>
        </authorList>
    </citation>
    <scope>NUCLEOTIDE SEQUENCE</scope>
    <source>
        <strain evidence="1">DSA</strain>
    </source>
</reference>
<evidence type="ECO:0000313" key="1">
    <source>
        <dbReference type="EMBL" id="MDO7786688.1"/>
    </source>
</evidence>
<protein>
    <submittedName>
        <fullName evidence="1">Uncharacterized protein</fullName>
    </submittedName>
</protein>
<evidence type="ECO:0000313" key="2">
    <source>
        <dbReference type="Proteomes" id="UP001172911"/>
    </source>
</evidence>
<accession>A0AAW7ZBM2</accession>
<proteinExistence type="predicted"/>
<gene>
    <name evidence="1" type="ORF">P6N53_05555</name>
</gene>
<dbReference type="Proteomes" id="UP001172911">
    <property type="component" value="Unassembled WGS sequence"/>
</dbReference>
<comment type="caution">
    <text evidence="1">The sequence shown here is derived from an EMBL/GenBank/DDBJ whole genome shotgun (WGS) entry which is preliminary data.</text>
</comment>
<sequence>MKALIRVPVRFGKVNDRGYNWDAPIFNSSCPMAPIEIDINSRTGGKDKIQHHLGNVERSPVYYIPGYFLVSMEIKISLVNVNQYYERIGVNGFPMKEFGLL</sequence>
<dbReference type="AlphaFoldDB" id="A0AAW7ZBM2"/>